<protein>
    <recommendedName>
        <fullName evidence="3">Toxin</fullName>
    </recommendedName>
</protein>
<dbReference type="InterPro" id="IPR035093">
    <property type="entry name" value="RelE/ParE_toxin_dom_sf"/>
</dbReference>
<dbReference type="AlphaFoldDB" id="A0A964E607"/>
<evidence type="ECO:0000256" key="3">
    <source>
        <dbReference type="PIRNR" id="PIRNR029218"/>
    </source>
</evidence>
<dbReference type="EMBL" id="JAESVA010000010">
    <property type="protein sequence ID" value="MCB8883066.1"/>
    <property type="molecule type" value="Genomic_DNA"/>
</dbReference>
<dbReference type="PANTHER" id="PTHR33755:SF9">
    <property type="entry name" value="TOXIN PARE1"/>
    <property type="match status" value="1"/>
</dbReference>
<dbReference type="InterPro" id="IPR007712">
    <property type="entry name" value="RelE/ParE_toxin"/>
</dbReference>
<keyword evidence="4" id="KW-0812">Transmembrane</keyword>
<evidence type="ECO:0000256" key="2">
    <source>
        <dbReference type="ARBA" id="ARBA00022649"/>
    </source>
</evidence>
<dbReference type="Gene3D" id="3.30.2310.20">
    <property type="entry name" value="RelE-like"/>
    <property type="match status" value="1"/>
</dbReference>
<comment type="similarity">
    <text evidence="1 3">Belongs to the RelE toxin family.</text>
</comment>
<dbReference type="PANTHER" id="PTHR33755">
    <property type="entry name" value="TOXIN PARE1-RELATED"/>
    <property type="match status" value="1"/>
</dbReference>
<dbReference type="Proteomes" id="UP000721844">
    <property type="component" value="Unassembled WGS sequence"/>
</dbReference>
<name>A0A964E607_9PROT</name>
<dbReference type="InterPro" id="IPR028344">
    <property type="entry name" value="ParE1/4"/>
</dbReference>
<accession>A0A964E607</accession>
<dbReference type="Pfam" id="PF05016">
    <property type="entry name" value="ParE_toxin"/>
    <property type="match status" value="1"/>
</dbReference>
<keyword evidence="2" id="KW-1277">Toxin-antitoxin system</keyword>
<feature type="transmembrane region" description="Helical" evidence="4">
    <location>
        <begin position="75"/>
        <end position="92"/>
    </location>
</feature>
<keyword evidence="4" id="KW-1133">Transmembrane helix</keyword>
<proteinExistence type="inferred from homology"/>
<evidence type="ECO:0000313" key="6">
    <source>
        <dbReference type="Proteomes" id="UP000721844"/>
    </source>
</evidence>
<dbReference type="InterPro" id="IPR051803">
    <property type="entry name" value="TA_system_RelE-like_toxin"/>
</dbReference>
<comment type="caution">
    <text evidence="5">The sequence shown here is derived from an EMBL/GenBank/DDBJ whole genome shotgun (WGS) entry which is preliminary data.</text>
</comment>
<keyword evidence="6" id="KW-1185">Reference proteome</keyword>
<evidence type="ECO:0000313" key="5">
    <source>
        <dbReference type="EMBL" id="MCB8883066.1"/>
    </source>
</evidence>
<sequence length="106" mass="12072">MSSGDAGPYRLAPRALDDLDDIWRFSAETWSIEQADRYIDELERVFEMIAAMPTLARERSEFTPPVRIHVHESHLIIYTIAAGYIAILRLLGGRQDWVSVLKAADL</sequence>
<dbReference type="PIRSF" id="PIRSF029218">
    <property type="entry name" value="ParE"/>
    <property type="match status" value="1"/>
</dbReference>
<gene>
    <name evidence="5" type="ORF">ACELLULO517_22650</name>
</gene>
<dbReference type="RefSeq" id="WP_227309723.1">
    <property type="nucleotide sequence ID" value="NZ_JAESVA010000010.1"/>
</dbReference>
<organism evidence="5 6">
    <name type="scientific">Acidisoma cellulosilyticum</name>
    <dbReference type="NCBI Taxonomy" id="2802395"/>
    <lineage>
        <taxon>Bacteria</taxon>
        <taxon>Pseudomonadati</taxon>
        <taxon>Pseudomonadota</taxon>
        <taxon>Alphaproteobacteria</taxon>
        <taxon>Acetobacterales</taxon>
        <taxon>Acidocellaceae</taxon>
        <taxon>Acidisoma</taxon>
    </lineage>
</organism>
<evidence type="ECO:0000256" key="4">
    <source>
        <dbReference type="SAM" id="Phobius"/>
    </source>
</evidence>
<evidence type="ECO:0000256" key="1">
    <source>
        <dbReference type="ARBA" id="ARBA00006226"/>
    </source>
</evidence>
<reference evidence="5 6" key="1">
    <citation type="journal article" date="2021" name="Microorganisms">
        <title>Acidisoma silvae sp. nov. and Acidisomacellulosilytica sp. nov., Two Acidophilic Bacteria Isolated from Decaying Wood, Hydrolyzing Cellulose and Producing Poly-3-hydroxybutyrate.</title>
        <authorList>
            <person name="Mieszkin S."/>
            <person name="Pouder E."/>
            <person name="Uroz S."/>
            <person name="Simon-Colin C."/>
            <person name="Alain K."/>
        </authorList>
    </citation>
    <scope>NUCLEOTIDE SEQUENCE [LARGE SCALE GENOMIC DNA]</scope>
    <source>
        <strain evidence="5 6">HW T5.17</strain>
    </source>
</reference>
<keyword evidence="4" id="KW-0472">Membrane</keyword>